<protein>
    <submittedName>
        <fullName evidence="1">Uncharacterized protein</fullName>
    </submittedName>
</protein>
<reference evidence="1" key="1">
    <citation type="submission" date="2020-03" db="EMBL/GenBank/DDBJ databases">
        <title>The deep terrestrial virosphere.</title>
        <authorList>
            <person name="Holmfeldt K."/>
            <person name="Nilsson E."/>
            <person name="Simone D."/>
            <person name="Lopez-Fernandez M."/>
            <person name="Wu X."/>
            <person name="de Brujin I."/>
            <person name="Lundin D."/>
            <person name="Andersson A."/>
            <person name="Bertilsson S."/>
            <person name="Dopson M."/>
        </authorList>
    </citation>
    <scope>NUCLEOTIDE SEQUENCE</scope>
    <source>
        <strain evidence="1">MM415B03018</strain>
    </source>
</reference>
<sequence>MADEQGDYKNDFCIRGAVSFKIDWKRAADTQEEMVYRTHIQTILDYHVAKQTLVWEYEITEIVRDLIQGKNKERGGRRTIGDGHDA</sequence>
<name>A0A6M3L1V7_9ZZZZ</name>
<dbReference type="AlphaFoldDB" id="A0A6M3L1V7"/>
<organism evidence="1">
    <name type="scientific">viral metagenome</name>
    <dbReference type="NCBI Taxonomy" id="1070528"/>
    <lineage>
        <taxon>unclassified sequences</taxon>
        <taxon>metagenomes</taxon>
        <taxon>organismal metagenomes</taxon>
    </lineage>
</organism>
<accession>A0A6M3L1V7</accession>
<dbReference type="EMBL" id="MT142697">
    <property type="protein sequence ID" value="QJA87328.1"/>
    <property type="molecule type" value="Genomic_DNA"/>
</dbReference>
<proteinExistence type="predicted"/>
<gene>
    <name evidence="1" type="ORF">MM415B03018_0013</name>
</gene>
<evidence type="ECO:0000313" key="1">
    <source>
        <dbReference type="EMBL" id="QJA87328.1"/>
    </source>
</evidence>